<name>A0ABQ9NXZ7_9PEZI</name>
<keyword evidence="1" id="KW-0962">Peroxisome biogenesis</keyword>
<evidence type="ECO:0000313" key="5">
    <source>
        <dbReference type="EMBL" id="KAJ9667261.1"/>
    </source>
</evidence>
<comment type="caution">
    <text evidence="5">The sequence shown here is derived from an EMBL/GenBank/DDBJ whole genome shotgun (WGS) entry which is preliminary data.</text>
</comment>
<dbReference type="EMBL" id="JAPDRL010000013">
    <property type="protein sequence ID" value="KAJ9667261.1"/>
    <property type="molecule type" value="Genomic_DNA"/>
</dbReference>
<dbReference type="Proteomes" id="UP001172684">
    <property type="component" value="Unassembled WGS sequence"/>
</dbReference>
<evidence type="ECO:0000313" key="6">
    <source>
        <dbReference type="Proteomes" id="UP001172684"/>
    </source>
</evidence>
<accession>A0ABQ9NXZ7</accession>
<dbReference type="PANTHER" id="PTHR12652:SF50">
    <property type="entry name" value="PEROXIN 11"/>
    <property type="match status" value="1"/>
</dbReference>
<sequence>MAPAAALIYHPTVAHYLRYVATTVGRDKLLRTLQYFSRFYAWYLFRTNHPQSAIAPYDAIKKQFGLTRKIMRLGKFVEHLKAAADASDKKGLDPIIKYCAVGRQLGYAGYMILDNLTVPDAAGIRPMASSKRLLQQAYKCWLAGLLFNVVGGIYQLNLLRQRRTALTLEQEKTGEGVVEVKKLEKYANHFSAGMQWILNDCLCRERNTLNLQLISDLCDLTVPTFALGYGNLDDGLVGLAGTVSSLIGVYTVWKKTA</sequence>
<dbReference type="PANTHER" id="PTHR12652">
    <property type="entry name" value="PEROXISOMAL BIOGENESIS FACTOR 11"/>
    <property type="match status" value="1"/>
</dbReference>
<reference evidence="5" key="1">
    <citation type="submission" date="2022-10" db="EMBL/GenBank/DDBJ databases">
        <title>Culturing micro-colonial fungi from biological soil crusts in the Mojave desert and describing Neophaeococcomyces mojavensis, and introducing the new genera and species Taxawa tesnikishii.</title>
        <authorList>
            <person name="Kurbessoian T."/>
            <person name="Stajich J.E."/>
        </authorList>
    </citation>
    <scope>NUCLEOTIDE SEQUENCE</scope>
    <source>
        <strain evidence="5">TK_1</strain>
    </source>
</reference>
<protein>
    <submittedName>
        <fullName evidence="5">Peroxisomal membrane protein PMP27</fullName>
    </submittedName>
</protein>
<gene>
    <name evidence="5" type="primary">PEX11</name>
    <name evidence="5" type="ORF">H2201_002462</name>
</gene>
<proteinExistence type="predicted"/>
<evidence type="ECO:0000256" key="1">
    <source>
        <dbReference type="ARBA" id="ARBA00022593"/>
    </source>
</evidence>
<evidence type="ECO:0000256" key="4">
    <source>
        <dbReference type="ARBA" id="ARBA00046271"/>
    </source>
</evidence>
<keyword evidence="3" id="KW-0576">Peroxisome</keyword>
<evidence type="ECO:0000256" key="3">
    <source>
        <dbReference type="ARBA" id="ARBA00023140"/>
    </source>
</evidence>
<comment type="subcellular location">
    <subcellularLocation>
        <location evidence="4">Peroxisome membrane</location>
    </subcellularLocation>
</comment>
<organism evidence="5 6">
    <name type="scientific">Coniosporium apollinis</name>
    <dbReference type="NCBI Taxonomy" id="61459"/>
    <lineage>
        <taxon>Eukaryota</taxon>
        <taxon>Fungi</taxon>
        <taxon>Dikarya</taxon>
        <taxon>Ascomycota</taxon>
        <taxon>Pezizomycotina</taxon>
        <taxon>Dothideomycetes</taxon>
        <taxon>Dothideomycetes incertae sedis</taxon>
        <taxon>Coniosporium</taxon>
    </lineage>
</organism>
<keyword evidence="2" id="KW-0472">Membrane</keyword>
<keyword evidence="6" id="KW-1185">Reference proteome</keyword>
<evidence type="ECO:0000256" key="2">
    <source>
        <dbReference type="ARBA" id="ARBA00023136"/>
    </source>
</evidence>
<dbReference type="InterPro" id="IPR008733">
    <property type="entry name" value="PEX11"/>
</dbReference>
<dbReference type="Pfam" id="PF05648">
    <property type="entry name" value="PEX11"/>
    <property type="match status" value="1"/>
</dbReference>